<evidence type="ECO:0000259" key="1">
    <source>
        <dbReference type="Pfam" id="PF13460"/>
    </source>
</evidence>
<sequence length="255" mass="26496">MRIAVAGGTGVVGRHTVEAAQAAGHDVVALSRATGADVVNGVGLDEALHGVDAVIDVTNTTTLSAAKAVTFFETATRNLLAAGERAGVGHHVALSIVGIDGIDASYYAGKLAQERAVAAGSVPFTIARAGQFHEFAGQLLSGMSGPVAVMPKLLMRPVAAREVGAHLVRVAEVGAIGRARDLVGPRDEVLVDVARRQLAFDGVRRRVLGVRLPGAYGRGLASGSLRGGTDSLQGEITFDEWLRSEDHVRGVRTRR</sequence>
<keyword evidence="3" id="KW-1185">Reference proteome</keyword>
<dbReference type="Proteomes" id="UP000703720">
    <property type="component" value="Unassembled WGS sequence"/>
</dbReference>
<evidence type="ECO:0000313" key="2">
    <source>
        <dbReference type="EMBL" id="MBP2376962.1"/>
    </source>
</evidence>
<dbReference type="InterPro" id="IPR051207">
    <property type="entry name" value="ComplexI_NDUFA9_subunit"/>
</dbReference>
<dbReference type="Gene3D" id="3.40.50.720">
    <property type="entry name" value="NAD(P)-binding Rossmann-like Domain"/>
    <property type="match status" value="1"/>
</dbReference>
<proteinExistence type="predicted"/>
<protein>
    <submittedName>
        <fullName evidence="2">Uncharacterized protein YbjT (DUF2867 family)</fullName>
    </submittedName>
</protein>
<evidence type="ECO:0000313" key="3">
    <source>
        <dbReference type="Proteomes" id="UP000703720"/>
    </source>
</evidence>
<dbReference type="EMBL" id="JAGIOA010000001">
    <property type="protein sequence ID" value="MBP2376962.1"/>
    <property type="molecule type" value="Genomic_DNA"/>
</dbReference>
<dbReference type="SUPFAM" id="SSF51735">
    <property type="entry name" value="NAD(P)-binding Rossmann-fold domains"/>
    <property type="match status" value="1"/>
</dbReference>
<dbReference type="PANTHER" id="PTHR12126:SF11">
    <property type="entry name" value="NADH DEHYDROGENASE [UBIQUINONE] 1 ALPHA SUBCOMPLEX SUBUNIT 9, MITOCHONDRIAL"/>
    <property type="match status" value="1"/>
</dbReference>
<dbReference type="PANTHER" id="PTHR12126">
    <property type="entry name" value="NADH-UBIQUINONE OXIDOREDUCTASE 39 KDA SUBUNIT-RELATED"/>
    <property type="match status" value="1"/>
</dbReference>
<organism evidence="2 3">
    <name type="scientific">Microbacterium phyllosphaerae</name>
    <dbReference type="NCBI Taxonomy" id="124798"/>
    <lineage>
        <taxon>Bacteria</taxon>
        <taxon>Bacillati</taxon>
        <taxon>Actinomycetota</taxon>
        <taxon>Actinomycetes</taxon>
        <taxon>Micrococcales</taxon>
        <taxon>Microbacteriaceae</taxon>
        <taxon>Microbacterium</taxon>
    </lineage>
</organism>
<dbReference type="RefSeq" id="WP_210096375.1">
    <property type="nucleotide sequence ID" value="NZ_BAAAIO010000001.1"/>
</dbReference>
<reference evidence="2 3" key="1">
    <citation type="submission" date="2021-03" db="EMBL/GenBank/DDBJ databases">
        <title>Sequencing the genomes of 1000 actinobacteria strains.</title>
        <authorList>
            <person name="Klenk H.-P."/>
        </authorList>
    </citation>
    <scope>NUCLEOTIDE SEQUENCE [LARGE SCALE GENOMIC DNA]</scope>
    <source>
        <strain evidence="2 3">DSM 13468</strain>
    </source>
</reference>
<dbReference type="InterPro" id="IPR016040">
    <property type="entry name" value="NAD(P)-bd_dom"/>
</dbReference>
<dbReference type="InterPro" id="IPR036291">
    <property type="entry name" value="NAD(P)-bd_dom_sf"/>
</dbReference>
<name>A0ABS4WL90_9MICO</name>
<accession>A0ABS4WL90</accession>
<gene>
    <name evidence="2" type="ORF">JOF42_000457</name>
</gene>
<comment type="caution">
    <text evidence="2">The sequence shown here is derived from an EMBL/GenBank/DDBJ whole genome shotgun (WGS) entry which is preliminary data.</text>
</comment>
<feature type="domain" description="NAD(P)-binding" evidence="1">
    <location>
        <begin position="7"/>
        <end position="134"/>
    </location>
</feature>
<dbReference type="Pfam" id="PF13460">
    <property type="entry name" value="NAD_binding_10"/>
    <property type="match status" value="1"/>
</dbReference>